<dbReference type="PANTHER" id="PTHR46118:SF4">
    <property type="entry name" value="PROTEIN ABHD11"/>
    <property type="match status" value="1"/>
</dbReference>
<dbReference type="eggNOG" id="KOG2382">
    <property type="taxonomic scope" value="Eukaryota"/>
</dbReference>
<dbReference type="FunCoup" id="Q229Y8">
    <property type="interactions" value="161"/>
</dbReference>
<dbReference type="ESTHER" id="tetts-q229y8">
    <property type="family name" value="6_AlphaBeta_hydrolase"/>
</dbReference>
<sequence>MRFALNFFKFSTHKLKPAKLHEYHIPAFKNADVKFNALWLHGIFDNSKNFLQIAQHEKLRKNTHSTLLDLRNHGLSQHLESISFEEMAYDLVHYIAQKDLKDLILLGHSFGGRTIMAALNDYQQFLAERVKGVIIIDIQPSSYAYNGAGPVEQMYRFMSEMKSINIHGKTLDEVRELIQSKFDQVPVQKTMLNNINVLPNGQLKWCLNFNAIDRCFNNLISHETKNCYWKGPRKILIGGKSKFTSLQRVQEDYPSVFYDFNLSRDVSIFWDQAHFLYARDPERFVKEVAFFMESLKEEQNNKEQQIDMVNYNNDRLSLEI</sequence>
<dbReference type="Pfam" id="PF00561">
    <property type="entry name" value="Abhydrolase_1"/>
    <property type="match status" value="1"/>
</dbReference>
<evidence type="ECO:0000313" key="4">
    <source>
        <dbReference type="EMBL" id="EAR82099.1"/>
    </source>
</evidence>
<organism evidence="4 5">
    <name type="scientific">Tetrahymena thermophila (strain SB210)</name>
    <dbReference type="NCBI Taxonomy" id="312017"/>
    <lineage>
        <taxon>Eukaryota</taxon>
        <taxon>Sar</taxon>
        <taxon>Alveolata</taxon>
        <taxon>Ciliophora</taxon>
        <taxon>Intramacronucleata</taxon>
        <taxon>Oligohymenophorea</taxon>
        <taxon>Hymenostomatida</taxon>
        <taxon>Tetrahymenina</taxon>
        <taxon>Tetrahymenidae</taxon>
        <taxon>Tetrahymena</taxon>
    </lineage>
</organism>
<evidence type="ECO:0000313" key="5">
    <source>
        <dbReference type="Proteomes" id="UP000009168"/>
    </source>
</evidence>
<dbReference type="HOGENOM" id="CLU_020336_53_1_1"/>
<dbReference type="Gene3D" id="3.40.50.1820">
    <property type="entry name" value="alpha/beta hydrolase"/>
    <property type="match status" value="1"/>
</dbReference>
<dbReference type="InParanoid" id="Q229Y8"/>
<keyword evidence="5" id="KW-1185">Reference proteome</keyword>
<evidence type="ECO:0000256" key="1">
    <source>
        <dbReference type="ARBA" id="ARBA00008645"/>
    </source>
</evidence>
<dbReference type="SUPFAM" id="SSF53474">
    <property type="entry name" value="alpha/beta-Hydrolases"/>
    <property type="match status" value="1"/>
</dbReference>
<accession>Q229Y8</accession>
<feature type="domain" description="AB hydrolase-1" evidence="3">
    <location>
        <begin position="40"/>
        <end position="138"/>
    </location>
</feature>
<evidence type="ECO:0000256" key="2">
    <source>
        <dbReference type="ARBA" id="ARBA00022801"/>
    </source>
</evidence>
<keyword evidence="2 4" id="KW-0378">Hydrolase</keyword>
<dbReference type="EMBL" id="GG662559">
    <property type="protein sequence ID" value="EAR82099.1"/>
    <property type="molecule type" value="Genomic_DNA"/>
</dbReference>
<comment type="similarity">
    <text evidence="1">Belongs to the AB hydrolase superfamily.</text>
</comment>
<dbReference type="AlphaFoldDB" id="Q229Y8"/>
<evidence type="ECO:0000259" key="3">
    <source>
        <dbReference type="Pfam" id="PF00561"/>
    </source>
</evidence>
<protein>
    <submittedName>
        <fullName evidence="4">Alpha/beta fold hydrolase</fullName>
    </submittedName>
</protein>
<dbReference type="RefSeq" id="XP_001029762.1">
    <property type="nucleotide sequence ID" value="XM_001029762.3"/>
</dbReference>
<proteinExistence type="inferred from homology"/>
<dbReference type="OrthoDB" id="194865at2759"/>
<gene>
    <name evidence="4" type="ORF">TTHERM_01309080</name>
</gene>
<dbReference type="PANTHER" id="PTHR46118">
    <property type="entry name" value="PROTEIN ABHD11"/>
    <property type="match status" value="1"/>
</dbReference>
<reference evidence="5" key="1">
    <citation type="journal article" date="2006" name="PLoS Biol.">
        <title>Macronuclear genome sequence of the ciliate Tetrahymena thermophila, a model eukaryote.</title>
        <authorList>
            <person name="Eisen J.A."/>
            <person name="Coyne R.S."/>
            <person name="Wu M."/>
            <person name="Wu D."/>
            <person name="Thiagarajan M."/>
            <person name="Wortman J.R."/>
            <person name="Badger J.H."/>
            <person name="Ren Q."/>
            <person name="Amedeo P."/>
            <person name="Jones K.M."/>
            <person name="Tallon L.J."/>
            <person name="Delcher A.L."/>
            <person name="Salzberg S.L."/>
            <person name="Silva J.C."/>
            <person name="Haas B.J."/>
            <person name="Majoros W.H."/>
            <person name="Farzad M."/>
            <person name="Carlton J.M."/>
            <person name="Smith R.K. Jr."/>
            <person name="Garg J."/>
            <person name="Pearlman R.E."/>
            <person name="Karrer K.M."/>
            <person name="Sun L."/>
            <person name="Manning G."/>
            <person name="Elde N.C."/>
            <person name="Turkewitz A.P."/>
            <person name="Asai D.J."/>
            <person name="Wilkes D.E."/>
            <person name="Wang Y."/>
            <person name="Cai H."/>
            <person name="Collins K."/>
            <person name="Stewart B.A."/>
            <person name="Lee S.R."/>
            <person name="Wilamowska K."/>
            <person name="Weinberg Z."/>
            <person name="Ruzzo W.L."/>
            <person name="Wloga D."/>
            <person name="Gaertig J."/>
            <person name="Frankel J."/>
            <person name="Tsao C.-C."/>
            <person name="Gorovsky M.A."/>
            <person name="Keeling P.J."/>
            <person name="Waller R.F."/>
            <person name="Patron N.J."/>
            <person name="Cherry J.M."/>
            <person name="Stover N.A."/>
            <person name="Krieger C.J."/>
            <person name="del Toro C."/>
            <person name="Ryder H.F."/>
            <person name="Williamson S.C."/>
            <person name="Barbeau R.A."/>
            <person name="Hamilton E.P."/>
            <person name="Orias E."/>
        </authorList>
    </citation>
    <scope>NUCLEOTIDE SEQUENCE [LARGE SCALE GENOMIC DNA]</scope>
    <source>
        <strain evidence="5">SB210</strain>
    </source>
</reference>
<dbReference type="InterPro" id="IPR029058">
    <property type="entry name" value="AB_hydrolase_fold"/>
</dbReference>
<dbReference type="InterPro" id="IPR000073">
    <property type="entry name" value="AB_hydrolase_1"/>
</dbReference>
<name>Q229Y8_TETTS</name>
<dbReference type="KEGG" id="tet:TTHERM_01309080"/>
<dbReference type="Proteomes" id="UP000009168">
    <property type="component" value="Unassembled WGS sequence"/>
</dbReference>
<dbReference type="GO" id="GO:0052689">
    <property type="term" value="F:carboxylic ester hydrolase activity"/>
    <property type="evidence" value="ECO:0007669"/>
    <property type="project" value="TreeGrafter"/>
</dbReference>
<dbReference type="STRING" id="312017.Q229Y8"/>
<dbReference type="GeneID" id="7834780"/>